<organism evidence="2 3">
    <name type="scientific">Streptomyces viridosporus T7A</name>
    <dbReference type="NCBI Taxonomy" id="665577"/>
    <lineage>
        <taxon>Bacteria</taxon>
        <taxon>Bacillati</taxon>
        <taxon>Actinomycetota</taxon>
        <taxon>Actinomycetes</taxon>
        <taxon>Kitasatosporales</taxon>
        <taxon>Streptomycetaceae</taxon>
        <taxon>Streptomyces</taxon>
    </lineage>
</organism>
<evidence type="ECO:0000256" key="1">
    <source>
        <dbReference type="SAM" id="Phobius"/>
    </source>
</evidence>
<name>A0ABX6AGY5_STRVD</name>
<dbReference type="EMBL" id="CP023700">
    <property type="protein sequence ID" value="QEU86775.1"/>
    <property type="molecule type" value="Genomic_DNA"/>
</dbReference>
<keyword evidence="3" id="KW-1185">Reference proteome</keyword>
<reference evidence="2 3" key="1">
    <citation type="submission" date="2017-09" db="EMBL/GenBank/DDBJ databases">
        <authorList>
            <person name="Lee N."/>
            <person name="Cho B.-K."/>
        </authorList>
    </citation>
    <scope>NUCLEOTIDE SEQUENCE [LARGE SCALE GENOMIC DNA]</scope>
    <source>
        <strain evidence="2 3">ATCC 39115</strain>
    </source>
</reference>
<dbReference type="SUPFAM" id="SSF103473">
    <property type="entry name" value="MFS general substrate transporter"/>
    <property type="match status" value="1"/>
</dbReference>
<keyword evidence="1" id="KW-0812">Transmembrane</keyword>
<evidence type="ECO:0008006" key="4">
    <source>
        <dbReference type="Google" id="ProtNLM"/>
    </source>
</evidence>
<gene>
    <name evidence="2" type="ORF">CP969_20365</name>
</gene>
<evidence type="ECO:0000313" key="3">
    <source>
        <dbReference type="Proteomes" id="UP000327143"/>
    </source>
</evidence>
<protein>
    <recommendedName>
        <fullName evidence="4">Integral membrane protein</fullName>
    </recommendedName>
</protein>
<accession>A0ABX6AGY5</accession>
<sequence>MTYAAPQARPRGGRPRTPDIFDERIHRIARVAVPLVMAVVFGYWAAANQRYGGPITVGNFLFGFLSGIVFFVVYLALQAVAPKLRREMHAAAWAAFIGSAVGFLVSQSNESVLRCIWLGLIVAAGSFVLLFYRYYTREDAQGRRRVT</sequence>
<feature type="transmembrane region" description="Helical" evidence="1">
    <location>
        <begin position="111"/>
        <end position="135"/>
    </location>
</feature>
<dbReference type="RefSeq" id="WP_016825422.1">
    <property type="nucleotide sequence ID" value="NZ_CP023700.1"/>
</dbReference>
<dbReference type="Proteomes" id="UP000327143">
    <property type="component" value="Chromosome"/>
</dbReference>
<feature type="transmembrane region" description="Helical" evidence="1">
    <location>
        <begin position="58"/>
        <end position="77"/>
    </location>
</feature>
<feature type="transmembrane region" description="Helical" evidence="1">
    <location>
        <begin position="89"/>
        <end position="105"/>
    </location>
</feature>
<keyword evidence="1" id="KW-1133">Transmembrane helix</keyword>
<evidence type="ECO:0000313" key="2">
    <source>
        <dbReference type="EMBL" id="QEU86775.1"/>
    </source>
</evidence>
<proteinExistence type="predicted"/>
<keyword evidence="1" id="KW-0472">Membrane</keyword>
<dbReference type="InterPro" id="IPR036259">
    <property type="entry name" value="MFS_trans_sf"/>
</dbReference>
<feature type="transmembrane region" description="Helical" evidence="1">
    <location>
        <begin position="28"/>
        <end position="46"/>
    </location>
</feature>